<dbReference type="PANTHER" id="PTHR43433:SF5">
    <property type="entry name" value="AB HYDROLASE-1 DOMAIN-CONTAINING PROTEIN"/>
    <property type="match status" value="1"/>
</dbReference>
<feature type="domain" description="AB hydrolase-1" evidence="1">
    <location>
        <begin position="24"/>
        <end position="256"/>
    </location>
</feature>
<dbReference type="Proteomes" id="UP000198967">
    <property type="component" value="Unassembled WGS sequence"/>
</dbReference>
<dbReference type="SUPFAM" id="SSF53474">
    <property type="entry name" value="alpha/beta-Hydrolases"/>
    <property type="match status" value="1"/>
</dbReference>
<dbReference type="Pfam" id="PF00561">
    <property type="entry name" value="Abhydrolase_1"/>
    <property type="match status" value="1"/>
</dbReference>
<dbReference type="EMBL" id="FNBE01000011">
    <property type="protein sequence ID" value="SDG39110.1"/>
    <property type="molecule type" value="Genomic_DNA"/>
</dbReference>
<dbReference type="InterPro" id="IPR050471">
    <property type="entry name" value="AB_hydrolase"/>
</dbReference>
<gene>
    <name evidence="2" type="ORF">SAMN05216377_111145</name>
</gene>
<accession>A0A1G7TX62</accession>
<keyword evidence="3" id="KW-1185">Reference proteome</keyword>
<dbReference type="InterPro" id="IPR029058">
    <property type="entry name" value="AB_hydrolase_fold"/>
</dbReference>
<dbReference type="OrthoDB" id="3210844at2"/>
<evidence type="ECO:0000313" key="2">
    <source>
        <dbReference type="EMBL" id="SDG39110.1"/>
    </source>
</evidence>
<dbReference type="InterPro" id="IPR000073">
    <property type="entry name" value="AB_hydrolase_1"/>
</dbReference>
<evidence type="ECO:0000259" key="1">
    <source>
        <dbReference type="Pfam" id="PF00561"/>
    </source>
</evidence>
<name>A0A1G7TX62_PSEOR</name>
<dbReference type="STRING" id="366584.SAMN05216377_111145"/>
<dbReference type="RefSeq" id="WP_093086098.1">
    <property type="nucleotide sequence ID" value="NZ_FNBE01000011.1"/>
</dbReference>
<sequence length="272" mass="28907">MTTVVADLNGISLAYDVRGEGRLVVLVMGTGSPGRVWHLHQVPALLAAGHRVATFDNRGIPPTTECADGFTVDDMVGDTAALIEHLGGGPAHVIGTSLGARIVQELALARPDLVSRAVAMGAHARLDPVAEAQARGEIDLHDDGVVLPPAYHAAVKVVQNLSPVSRRAESVQDWLDVYEMGGSAIGPGERAQLAASVDMGDRRPEYRAITVPFLVVGFADDTTIPPHLSREVAEAIPAARYVEVPDTGHVGYLERPATVNEILLDFLNEERT</sequence>
<evidence type="ECO:0000313" key="3">
    <source>
        <dbReference type="Proteomes" id="UP000198967"/>
    </source>
</evidence>
<dbReference type="AlphaFoldDB" id="A0A1G7TX62"/>
<protein>
    <submittedName>
        <fullName evidence="2">Pimeloyl-ACP methyl ester carboxylesterase</fullName>
    </submittedName>
</protein>
<dbReference type="Gene3D" id="3.40.50.1820">
    <property type="entry name" value="alpha/beta hydrolase"/>
    <property type="match status" value="1"/>
</dbReference>
<dbReference type="GO" id="GO:0003824">
    <property type="term" value="F:catalytic activity"/>
    <property type="evidence" value="ECO:0007669"/>
    <property type="project" value="UniProtKB-ARBA"/>
</dbReference>
<organism evidence="2 3">
    <name type="scientific">Pseudonocardia oroxyli</name>
    <dbReference type="NCBI Taxonomy" id="366584"/>
    <lineage>
        <taxon>Bacteria</taxon>
        <taxon>Bacillati</taxon>
        <taxon>Actinomycetota</taxon>
        <taxon>Actinomycetes</taxon>
        <taxon>Pseudonocardiales</taxon>
        <taxon>Pseudonocardiaceae</taxon>
        <taxon>Pseudonocardia</taxon>
    </lineage>
</organism>
<proteinExistence type="predicted"/>
<dbReference type="PANTHER" id="PTHR43433">
    <property type="entry name" value="HYDROLASE, ALPHA/BETA FOLD FAMILY PROTEIN"/>
    <property type="match status" value="1"/>
</dbReference>
<reference evidence="2 3" key="1">
    <citation type="submission" date="2016-10" db="EMBL/GenBank/DDBJ databases">
        <authorList>
            <person name="de Groot N.N."/>
        </authorList>
    </citation>
    <scope>NUCLEOTIDE SEQUENCE [LARGE SCALE GENOMIC DNA]</scope>
    <source>
        <strain evidence="2 3">CGMCC 4.3143</strain>
    </source>
</reference>